<keyword evidence="1" id="KW-0813">Transport</keyword>
<dbReference type="InterPro" id="IPR003593">
    <property type="entry name" value="AAA+_ATPase"/>
</dbReference>
<evidence type="ECO:0000259" key="4">
    <source>
        <dbReference type="PROSITE" id="PS50893"/>
    </source>
</evidence>
<feature type="domain" description="ABC transporter" evidence="4">
    <location>
        <begin position="6"/>
        <end position="238"/>
    </location>
</feature>
<dbReference type="InterPro" id="IPR003439">
    <property type="entry name" value="ABC_transporter-like_ATP-bd"/>
</dbReference>
<evidence type="ECO:0000313" key="5">
    <source>
        <dbReference type="EMBL" id="SFM89840.1"/>
    </source>
</evidence>
<keyword evidence="6" id="KW-1185">Reference proteome</keyword>
<dbReference type="AlphaFoldDB" id="A0A1I4UM64"/>
<dbReference type="GO" id="GO:0005524">
    <property type="term" value="F:ATP binding"/>
    <property type="evidence" value="ECO:0007669"/>
    <property type="project" value="UniProtKB-KW"/>
</dbReference>
<keyword evidence="2" id="KW-0547">Nucleotide-binding</keyword>
<dbReference type="GO" id="GO:0016887">
    <property type="term" value="F:ATP hydrolysis activity"/>
    <property type="evidence" value="ECO:0007669"/>
    <property type="project" value="InterPro"/>
</dbReference>
<dbReference type="Pfam" id="PF00005">
    <property type="entry name" value="ABC_tran"/>
    <property type="match status" value="1"/>
</dbReference>
<dbReference type="InterPro" id="IPR027417">
    <property type="entry name" value="P-loop_NTPase"/>
</dbReference>
<sequence>MNSPVLRVESVTMAFGGLRAVDGVTFNVMPGEIVAIIGPNGAGKTTIFNVISGYLKPTRGKVFFQDRDITGKPPYELAQMGIGRTFQIVKPFSSLSVLENVMVGALIRHRSKADAESHAGEILKFIGLADKADTAASGLTLAWRKRLEIAKALSLEPSLLLLDEVMAGLNPAEVAETVELIKQIRDRGVTVLLIEHNMRVVMSLSSRVIVLNYGEKIAEGSPAEVAKNPVVIRAYLGEETAA</sequence>
<dbReference type="Pfam" id="PF12399">
    <property type="entry name" value="BCA_ABC_TP_C"/>
    <property type="match status" value="1"/>
</dbReference>
<reference evidence="5 6" key="1">
    <citation type="submission" date="2016-10" db="EMBL/GenBank/DDBJ databases">
        <authorList>
            <person name="de Groot N.N."/>
        </authorList>
    </citation>
    <scope>NUCLEOTIDE SEQUENCE [LARGE SCALE GENOMIC DNA]</scope>
    <source>
        <strain evidence="5 6">DSM 9990</strain>
    </source>
</reference>
<dbReference type="SMART" id="SM00382">
    <property type="entry name" value="AAA"/>
    <property type="match status" value="1"/>
</dbReference>
<name>A0A1I4UM64_9BACT</name>
<accession>A0A1I4UM64</accession>
<dbReference type="EMBL" id="FOUU01000006">
    <property type="protein sequence ID" value="SFM89840.1"/>
    <property type="molecule type" value="Genomic_DNA"/>
</dbReference>
<dbReference type="CDD" id="cd03219">
    <property type="entry name" value="ABC_Mj1267_LivG_branched"/>
    <property type="match status" value="1"/>
</dbReference>
<evidence type="ECO:0000256" key="2">
    <source>
        <dbReference type="ARBA" id="ARBA00022741"/>
    </source>
</evidence>
<dbReference type="SUPFAM" id="SSF52540">
    <property type="entry name" value="P-loop containing nucleoside triphosphate hydrolases"/>
    <property type="match status" value="1"/>
</dbReference>
<organism evidence="5 6">
    <name type="scientific">Thermodesulforhabdus norvegica</name>
    <dbReference type="NCBI Taxonomy" id="39841"/>
    <lineage>
        <taxon>Bacteria</taxon>
        <taxon>Pseudomonadati</taxon>
        <taxon>Thermodesulfobacteriota</taxon>
        <taxon>Syntrophobacteria</taxon>
        <taxon>Syntrophobacterales</taxon>
        <taxon>Thermodesulforhabdaceae</taxon>
        <taxon>Thermodesulforhabdus</taxon>
    </lineage>
</organism>
<evidence type="ECO:0000313" key="6">
    <source>
        <dbReference type="Proteomes" id="UP000199611"/>
    </source>
</evidence>
<dbReference type="InterPro" id="IPR051120">
    <property type="entry name" value="ABC_AA/LPS_Transport"/>
</dbReference>
<dbReference type="PANTHER" id="PTHR45772">
    <property type="entry name" value="CONSERVED COMPONENT OF ABC TRANSPORTER FOR NATURAL AMINO ACIDS-RELATED"/>
    <property type="match status" value="1"/>
</dbReference>
<protein>
    <submittedName>
        <fullName evidence="5">Amino acid/amide ABC transporter ATP-binding protein 1, HAAT family</fullName>
    </submittedName>
</protein>
<dbReference type="OrthoDB" id="9805130at2"/>
<evidence type="ECO:0000256" key="1">
    <source>
        <dbReference type="ARBA" id="ARBA00022448"/>
    </source>
</evidence>
<dbReference type="FunFam" id="3.40.50.300:FF:000421">
    <property type="entry name" value="Branched-chain amino acid ABC transporter ATP-binding protein"/>
    <property type="match status" value="1"/>
</dbReference>
<dbReference type="STRING" id="39841.SAMN05660836_01866"/>
<dbReference type="PROSITE" id="PS50893">
    <property type="entry name" value="ABC_TRANSPORTER_2"/>
    <property type="match status" value="1"/>
</dbReference>
<dbReference type="GO" id="GO:0005886">
    <property type="term" value="C:plasma membrane"/>
    <property type="evidence" value="ECO:0007669"/>
    <property type="project" value="TreeGrafter"/>
</dbReference>
<dbReference type="Gene3D" id="3.40.50.300">
    <property type="entry name" value="P-loop containing nucleotide triphosphate hydrolases"/>
    <property type="match status" value="1"/>
</dbReference>
<evidence type="ECO:0000256" key="3">
    <source>
        <dbReference type="ARBA" id="ARBA00022840"/>
    </source>
</evidence>
<dbReference type="InterPro" id="IPR032823">
    <property type="entry name" value="BCA_ABC_TP_C"/>
</dbReference>
<gene>
    <name evidence="5" type="ORF">SAMN05660836_01866</name>
</gene>
<keyword evidence="3 5" id="KW-0067">ATP-binding</keyword>
<proteinExistence type="predicted"/>
<dbReference type="RefSeq" id="WP_093395264.1">
    <property type="nucleotide sequence ID" value="NZ_FOUU01000006.1"/>
</dbReference>
<dbReference type="Proteomes" id="UP000199611">
    <property type="component" value="Unassembled WGS sequence"/>
</dbReference>